<keyword evidence="1" id="KW-0175">Coiled coil</keyword>
<evidence type="ECO:0000256" key="1">
    <source>
        <dbReference type="SAM" id="Coils"/>
    </source>
</evidence>
<sequence length="122" mass="12969">MMHKSIIALGTLLALTLAAGSAMAAERKSVEEVNKQMQALSGQQVELRGEVTKVNNGIMRRNFIHIKDGTGSGNSSSLIVTSKDTAEIGQKIKAVGTVKLGTDFGMGYTYPLLVENSTITVE</sequence>
<dbReference type="EMBL" id="UOFP01000284">
    <property type="protein sequence ID" value="VAW89635.1"/>
    <property type="molecule type" value="Genomic_DNA"/>
</dbReference>
<accession>A0A3B0Z888</accession>
<evidence type="ECO:0008006" key="3">
    <source>
        <dbReference type="Google" id="ProtNLM"/>
    </source>
</evidence>
<protein>
    <recommendedName>
        <fullName evidence="3">Bacterial OB-fold domain-containing protein</fullName>
    </recommendedName>
</protein>
<organism evidence="2">
    <name type="scientific">hydrothermal vent metagenome</name>
    <dbReference type="NCBI Taxonomy" id="652676"/>
    <lineage>
        <taxon>unclassified sequences</taxon>
        <taxon>metagenomes</taxon>
        <taxon>ecological metagenomes</taxon>
    </lineage>
</organism>
<proteinExistence type="predicted"/>
<dbReference type="AlphaFoldDB" id="A0A3B0Z888"/>
<feature type="coiled-coil region" evidence="1">
    <location>
        <begin position="23"/>
        <end position="50"/>
    </location>
</feature>
<evidence type="ECO:0000313" key="2">
    <source>
        <dbReference type="EMBL" id="VAW89635.1"/>
    </source>
</evidence>
<name>A0A3B0Z888_9ZZZZ</name>
<gene>
    <name evidence="2" type="ORF">MNBD_GAMMA18-2402</name>
</gene>
<reference evidence="2" key="1">
    <citation type="submission" date="2018-06" db="EMBL/GenBank/DDBJ databases">
        <authorList>
            <person name="Zhirakovskaya E."/>
        </authorList>
    </citation>
    <scope>NUCLEOTIDE SEQUENCE</scope>
</reference>